<comment type="subcellular location">
    <subcellularLocation>
        <location evidence="1">Membrane</location>
        <topology evidence="1">Single-pass type I membrane protein</topology>
    </subcellularLocation>
</comment>
<evidence type="ECO:0000256" key="8">
    <source>
        <dbReference type="ARBA" id="ARBA00023136"/>
    </source>
</evidence>
<dbReference type="Gene3D" id="3.80.10.10">
    <property type="entry name" value="Ribonuclease Inhibitor"/>
    <property type="match status" value="1"/>
</dbReference>
<feature type="transmembrane region" description="Helical" evidence="10">
    <location>
        <begin position="228"/>
        <end position="252"/>
    </location>
</feature>
<dbReference type="InterPro" id="IPR000719">
    <property type="entry name" value="Prot_kinase_dom"/>
</dbReference>
<comment type="similarity">
    <text evidence="2">Belongs to the RLP family.</text>
</comment>
<dbReference type="Gene3D" id="1.10.510.10">
    <property type="entry name" value="Transferase(Phosphotransferase) domain 1"/>
    <property type="match status" value="1"/>
</dbReference>
<name>A0A9N7N3B1_STRHE</name>
<dbReference type="GO" id="GO:0004672">
    <property type="term" value="F:protein kinase activity"/>
    <property type="evidence" value="ECO:0007669"/>
    <property type="project" value="InterPro"/>
</dbReference>
<keyword evidence="7 10" id="KW-1133">Transmembrane helix</keyword>
<evidence type="ECO:0000256" key="10">
    <source>
        <dbReference type="SAM" id="Phobius"/>
    </source>
</evidence>
<dbReference type="InterPro" id="IPR032675">
    <property type="entry name" value="LRR_dom_sf"/>
</dbReference>
<evidence type="ECO:0000259" key="11">
    <source>
        <dbReference type="PROSITE" id="PS50011"/>
    </source>
</evidence>
<dbReference type="Proteomes" id="UP001153555">
    <property type="component" value="Unassembled WGS sequence"/>
</dbReference>
<dbReference type="PANTHER" id="PTHR48006:SF88">
    <property type="entry name" value="LRR RECEPTOR-LIKE KINASE FAMILY PROTEIN"/>
    <property type="match status" value="1"/>
</dbReference>
<dbReference type="PROSITE" id="PS50011">
    <property type="entry name" value="PROTEIN_KINASE_DOM"/>
    <property type="match status" value="1"/>
</dbReference>
<evidence type="ECO:0000256" key="2">
    <source>
        <dbReference type="ARBA" id="ARBA00009592"/>
    </source>
</evidence>
<comment type="caution">
    <text evidence="12">The sequence shown here is derived from an EMBL/GenBank/DDBJ whole genome shotgun (WGS) entry which is preliminary data.</text>
</comment>
<accession>A0A9N7N3B1</accession>
<dbReference type="EMBL" id="CACSLK010020742">
    <property type="protein sequence ID" value="CAA0820664.1"/>
    <property type="molecule type" value="Genomic_DNA"/>
</dbReference>
<dbReference type="GO" id="GO:0016020">
    <property type="term" value="C:membrane"/>
    <property type="evidence" value="ECO:0007669"/>
    <property type="project" value="UniProtKB-SubCell"/>
</dbReference>
<evidence type="ECO:0000256" key="1">
    <source>
        <dbReference type="ARBA" id="ARBA00004479"/>
    </source>
</evidence>
<dbReference type="InterPro" id="IPR011009">
    <property type="entry name" value="Kinase-like_dom_sf"/>
</dbReference>
<dbReference type="Pfam" id="PF00560">
    <property type="entry name" value="LRR_1"/>
    <property type="match status" value="2"/>
</dbReference>
<dbReference type="PANTHER" id="PTHR48006">
    <property type="entry name" value="LEUCINE-RICH REPEAT-CONTAINING PROTEIN DDB_G0281931-RELATED"/>
    <property type="match status" value="1"/>
</dbReference>
<keyword evidence="5" id="KW-0732">Signal</keyword>
<evidence type="ECO:0000256" key="3">
    <source>
        <dbReference type="ARBA" id="ARBA00022614"/>
    </source>
</evidence>
<keyword evidence="12" id="KW-0418">Kinase</keyword>
<evidence type="ECO:0000256" key="5">
    <source>
        <dbReference type="ARBA" id="ARBA00022729"/>
    </source>
</evidence>
<evidence type="ECO:0000256" key="9">
    <source>
        <dbReference type="ARBA" id="ARBA00023180"/>
    </source>
</evidence>
<dbReference type="SUPFAM" id="SSF56112">
    <property type="entry name" value="Protein kinase-like (PK-like)"/>
    <property type="match status" value="1"/>
</dbReference>
<dbReference type="InterPro" id="IPR051824">
    <property type="entry name" value="LRR_Rcpt-Like_S/T_Kinase"/>
</dbReference>
<evidence type="ECO:0000256" key="6">
    <source>
        <dbReference type="ARBA" id="ARBA00022737"/>
    </source>
</evidence>
<protein>
    <submittedName>
        <fullName evidence="12">Probably inactive leucine-rich repeat receptor-like protein kinase</fullName>
    </submittedName>
</protein>
<sequence length="612" mass="67688">MSSNSHAHIYLITIIICVLPIIKLVHTTPSDVECLRAVKSSLQDPSNHLDTWNFENGTNASICRFNGIECWHEDDNRVLNVKLSGMGLRGDFPLGFGNCSSMTGLDLSSNELHGQIPVNISYIIGYVTSLDLSSNQFSGQIPENLANCTYLNTLNLENNRLTGQIPMRIGQLSRLTTFSVARNRLTGPVPNFWNATFGPNSYEGNSGLCGGSGLRSCPGSPVKDRNPAIIGGAVGGVAVGAVCVFVGMYVYLSRKKKKEEDPLGNKWAKSIKGAKHVKLSMFEKSVSKMSLNDLMKATNDFSNENIIGSGRTGTMYKAILQDGICLAVKRLQDTQHSEKEFVSEMTTLGNVKHRNLVPLVGYCLTKKERFLVYRYMPNGTLHDRLHNLDEKGHQVMDWPTRLKIATRAAKGIAWLHHSCNPRILHRNISSKCILLDSDFEPKISDFGLARLMNPVDTHLSTFVNGEFGDLGYVAPEYARTLVATPKGDVYSFGVVLLELVTGERPTHVGRAHEGFRGSLAEWVLGLSGESRLRDSIDGCLVGKGFDGELFQFLKVACRCVGPGHKERPTMFEVYQLLRAVGERYDFTTEDEILLVPENDDDDEKLVELIVRA</sequence>
<dbReference type="InterPro" id="IPR013210">
    <property type="entry name" value="LRR_N_plant-typ"/>
</dbReference>
<proteinExistence type="inferred from homology"/>
<keyword evidence="4 10" id="KW-0812">Transmembrane</keyword>
<dbReference type="AlphaFoldDB" id="A0A9N7N3B1"/>
<keyword evidence="12" id="KW-0675">Receptor</keyword>
<dbReference type="Pfam" id="PF08263">
    <property type="entry name" value="LRRNT_2"/>
    <property type="match status" value="1"/>
</dbReference>
<organism evidence="12 13">
    <name type="scientific">Striga hermonthica</name>
    <name type="common">Purple witchweed</name>
    <name type="synonym">Buchnera hermonthica</name>
    <dbReference type="NCBI Taxonomy" id="68872"/>
    <lineage>
        <taxon>Eukaryota</taxon>
        <taxon>Viridiplantae</taxon>
        <taxon>Streptophyta</taxon>
        <taxon>Embryophyta</taxon>
        <taxon>Tracheophyta</taxon>
        <taxon>Spermatophyta</taxon>
        <taxon>Magnoliopsida</taxon>
        <taxon>eudicotyledons</taxon>
        <taxon>Gunneridae</taxon>
        <taxon>Pentapetalae</taxon>
        <taxon>asterids</taxon>
        <taxon>lamiids</taxon>
        <taxon>Lamiales</taxon>
        <taxon>Orobanchaceae</taxon>
        <taxon>Buchnereae</taxon>
        <taxon>Striga</taxon>
    </lineage>
</organism>
<keyword evidence="13" id="KW-1185">Reference proteome</keyword>
<dbReference type="FunFam" id="3.30.200.20:FF:000428">
    <property type="entry name" value="Inactive LRR receptor-like serine/threonine-protein kinase BIR2"/>
    <property type="match status" value="1"/>
</dbReference>
<evidence type="ECO:0000256" key="4">
    <source>
        <dbReference type="ARBA" id="ARBA00022692"/>
    </source>
</evidence>
<dbReference type="InterPro" id="IPR001245">
    <property type="entry name" value="Ser-Thr/Tyr_kinase_cat_dom"/>
</dbReference>
<gene>
    <name evidence="12" type="ORF">SHERM_18666</name>
</gene>
<dbReference type="Pfam" id="PF07714">
    <property type="entry name" value="PK_Tyr_Ser-Thr"/>
    <property type="match status" value="1"/>
</dbReference>
<keyword evidence="6" id="KW-0677">Repeat</keyword>
<reference evidence="12" key="1">
    <citation type="submission" date="2019-12" db="EMBL/GenBank/DDBJ databases">
        <authorList>
            <person name="Scholes J."/>
        </authorList>
    </citation>
    <scope>NUCLEOTIDE SEQUENCE</scope>
</reference>
<evidence type="ECO:0000313" key="13">
    <source>
        <dbReference type="Proteomes" id="UP001153555"/>
    </source>
</evidence>
<evidence type="ECO:0000256" key="7">
    <source>
        <dbReference type="ARBA" id="ARBA00022989"/>
    </source>
</evidence>
<evidence type="ECO:0000313" key="12">
    <source>
        <dbReference type="EMBL" id="CAA0820664.1"/>
    </source>
</evidence>
<dbReference type="GO" id="GO:0005524">
    <property type="term" value="F:ATP binding"/>
    <property type="evidence" value="ECO:0007669"/>
    <property type="project" value="InterPro"/>
</dbReference>
<dbReference type="InterPro" id="IPR001611">
    <property type="entry name" value="Leu-rich_rpt"/>
</dbReference>
<keyword evidence="9" id="KW-0325">Glycoprotein</keyword>
<dbReference type="FunFam" id="1.10.510.10:FF:000095">
    <property type="entry name" value="protein STRUBBELIG-RECEPTOR FAMILY 8"/>
    <property type="match status" value="1"/>
</dbReference>
<keyword evidence="12" id="KW-0808">Transferase</keyword>
<dbReference type="FunFam" id="3.80.10.10:FF:000275">
    <property type="entry name" value="Leucine-rich repeat receptor-like protein kinase"/>
    <property type="match status" value="1"/>
</dbReference>
<feature type="transmembrane region" description="Helical" evidence="10">
    <location>
        <begin position="7"/>
        <end position="26"/>
    </location>
</feature>
<dbReference type="OrthoDB" id="2151624at2759"/>
<feature type="domain" description="Protein kinase" evidence="11">
    <location>
        <begin position="301"/>
        <end position="587"/>
    </location>
</feature>
<keyword evidence="8 10" id="KW-0472">Membrane</keyword>
<dbReference type="CDD" id="cd14066">
    <property type="entry name" value="STKc_IRAK"/>
    <property type="match status" value="1"/>
</dbReference>
<keyword evidence="3" id="KW-0433">Leucine-rich repeat</keyword>
<dbReference type="SUPFAM" id="SSF52058">
    <property type="entry name" value="L domain-like"/>
    <property type="match status" value="1"/>
</dbReference>
<dbReference type="Gene3D" id="3.30.200.20">
    <property type="entry name" value="Phosphorylase Kinase, domain 1"/>
    <property type="match status" value="1"/>
</dbReference>